<dbReference type="SUPFAM" id="SSF50978">
    <property type="entry name" value="WD40 repeat-like"/>
    <property type="match status" value="1"/>
</dbReference>
<feature type="repeat" description="WD" evidence="3">
    <location>
        <begin position="697"/>
        <end position="728"/>
    </location>
</feature>
<dbReference type="PANTHER" id="PTHR19879:SF9">
    <property type="entry name" value="TRANSCRIPTION INITIATION FACTOR TFIID SUBUNIT 5"/>
    <property type="match status" value="1"/>
</dbReference>
<evidence type="ECO:0000313" key="6">
    <source>
        <dbReference type="Proteomes" id="UP001476950"/>
    </source>
</evidence>
<dbReference type="InterPro" id="IPR011047">
    <property type="entry name" value="Quinoprotein_ADH-like_sf"/>
</dbReference>
<keyword evidence="2" id="KW-0677">Repeat</keyword>
<proteinExistence type="predicted"/>
<reference evidence="5 6" key="1">
    <citation type="submission" date="2022-04" db="EMBL/GenBank/DDBJ databases">
        <title>Positive selection, recombination, and allopatry shape intraspecific diversity of widespread and dominant cyanobacteria.</title>
        <authorList>
            <person name="Wei J."/>
            <person name="Shu W."/>
            <person name="Hu C."/>
        </authorList>
    </citation>
    <scope>NUCLEOTIDE SEQUENCE [LARGE SCALE GENOMIC DNA]</scope>
    <source>
        <strain evidence="5 6">AS-A4</strain>
    </source>
</reference>
<feature type="repeat" description="WD" evidence="3">
    <location>
        <begin position="779"/>
        <end position="813"/>
    </location>
</feature>
<dbReference type="RefSeq" id="WP_190452421.1">
    <property type="nucleotide sequence ID" value="NZ_JAMPLM010000018.1"/>
</dbReference>
<feature type="repeat" description="WD" evidence="3">
    <location>
        <begin position="574"/>
        <end position="606"/>
    </location>
</feature>
<keyword evidence="4" id="KW-1133">Transmembrane helix</keyword>
<dbReference type="Gene3D" id="3.40.50.300">
    <property type="entry name" value="P-loop containing nucleotide triphosphate hydrolases"/>
    <property type="match status" value="1"/>
</dbReference>
<keyword evidence="6" id="KW-1185">Reference proteome</keyword>
<name>A0ABV0KMH1_9CYAN</name>
<feature type="repeat" description="WD" evidence="3">
    <location>
        <begin position="861"/>
        <end position="892"/>
    </location>
</feature>
<feature type="repeat" description="WD" evidence="3">
    <location>
        <begin position="1003"/>
        <end position="1037"/>
    </location>
</feature>
<feature type="repeat" description="WD" evidence="3">
    <location>
        <begin position="902"/>
        <end position="943"/>
    </location>
</feature>
<organism evidence="5 6">
    <name type="scientific">Stenomitos frigidus AS-A4</name>
    <dbReference type="NCBI Taxonomy" id="2933935"/>
    <lineage>
        <taxon>Bacteria</taxon>
        <taxon>Bacillati</taxon>
        <taxon>Cyanobacteriota</taxon>
        <taxon>Cyanophyceae</taxon>
        <taxon>Leptolyngbyales</taxon>
        <taxon>Leptolyngbyaceae</taxon>
        <taxon>Stenomitos</taxon>
    </lineage>
</organism>
<dbReference type="SUPFAM" id="SSF50998">
    <property type="entry name" value="Quinoprotein alcohol dehydrogenase-like"/>
    <property type="match status" value="1"/>
</dbReference>
<dbReference type="SUPFAM" id="SSF52540">
    <property type="entry name" value="P-loop containing nucleoside triphosphate hydrolases"/>
    <property type="match status" value="1"/>
</dbReference>
<dbReference type="PROSITE" id="PS50082">
    <property type="entry name" value="WD_REPEATS_2"/>
    <property type="match status" value="13"/>
</dbReference>
<feature type="repeat" description="WD" evidence="3">
    <location>
        <begin position="738"/>
        <end position="769"/>
    </location>
</feature>
<dbReference type="InterPro" id="IPR015943">
    <property type="entry name" value="WD40/YVTN_repeat-like_dom_sf"/>
</dbReference>
<dbReference type="InterPro" id="IPR027417">
    <property type="entry name" value="P-loop_NTPase"/>
</dbReference>
<gene>
    <name evidence="5" type="ORF">NDI38_18570</name>
</gene>
<dbReference type="PROSITE" id="PS50294">
    <property type="entry name" value="WD_REPEATS_REGION"/>
    <property type="match status" value="13"/>
</dbReference>
<evidence type="ECO:0000256" key="2">
    <source>
        <dbReference type="ARBA" id="ARBA00022737"/>
    </source>
</evidence>
<dbReference type="Pfam" id="PF00400">
    <property type="entry name" value="WD40"/>
    <property type="match status" value="14"/>
</dbReference>
<protein>
    <submittedName>
        <fullName evidence="5">AAA-like domain-containing protein</fullName>
    </submittedName>
</protein>
<dbReference type="Pfam" id="PF14516">
    <property type="entry name" value="AAA_35"/>
    <property type="match status" value="1"/>
</dbReference>
<keyword evidence="1 3" id="KW-0853">WD repeat</keyword>
<keyword evidence="4" id="KW-0812">Transmembrane</keyword>
<evidence type="ECO:0000256" key="1">
    <source>
        <dbReference type="ARBA" id="ARBA00022574"/>
    </source>
</evidence>
<dbReference type="CDD" id="cd00200">
    <property type="entry name" value="WD40"/>
    <property type="match status" value="2"/>
</dbReference>
<evidence type="ECO:0000256" key="4">
    <source>
        <dbReference type="SAM" id="Phobius"/>
    </source>
</evidence>
<feature type="repeat" description="WD" evidence="3">
    <location>
        <begin position="1086"/>
        <end position="1127"/>
    </location>
</feature>
<evidence type="ECO:0000256" key="3">
    <source>
        <dbReference type="PROSITE-ProRule" id="PRU00221"/>
    </source>
</evidence>
<dbReference type="InterPro" id="IPR036322">
    <property type="entry name" value="WD40_repeat_dom_sf"/>
</dbReference>
<sequence>MNQHSTYNYQVGGSLPPNALSYVERQADQDLYAKLKAGEFCYVLNSRQMGKSSLRVRTMRRLQGDNIACVVIDVTAIGTQQVTPDRWYAGLVGTIVKSLKLQINLGVWWREHEHLSAVNRLSVFIESVLLVECCRPIVVFIDEIDSILSLTFKDDFFAFIRACYNKRADAPEYDRLTFALLGVAAASDLVQDKNRTPFNIGQIIDLNGFQWQEAQPLIQGLATKVSNPEAVLRTVLDWTGGQPFLTQKLCQLVAQSSENVETSSQSLLPTSHLDRLVHTRIIQTWEAQDEPEHLKTIRDRLLRNEQRAAHLLGLYQQILQEGEIAADGSFGQVELQLSGLVVKQQGKLRVYNRIYAAVFDRRWVEKALSNLRPYAEALNAWIASNQEDASPLLQGQALQNAQAWAADKSLSTEDYQFLNASQEREQREAQRTAKRQIRVGSAFLGLSLVGTMTAIILASMVHKVEQIQALNAVSEKLLGSNQQLEAQQLEALVASVKASQQLKGIVGNQSELKTKTANVLQQVIYAIQESNRLERHRGSVTSASFSPDGQTIASASDDKTIKLWSRDGTELKTLQGHRGSVTSVSFSPDGQMIASASDDKTIKLWSRDGTELKTLQGHRGSVTCVSFSPDRQTIASASDDKTIKLWHRTSSGLKTLTGHNSAVTSVSFSPDGQTIASASEDSTVKLWDRDGNALKTLKGHVDKVYSVSFSPDSQMLATASWDYTVKLWRRDGTLLKTLQGHNDRVMSVSFSPDGRTIATASSDKTIKLWRQDGALLKTLKGHNDRITSVSFSPDGQTITSASFDQTIRFWKIDGSLPLILQGHTGDVYKVSFSPNGQTIATASYDHTVKLWHQDGRALTTLKGHRDRVWDISFSPDGQTIATASWDKTIKLWRRDGTQLGTLTGHGGWVMSVSFSPDGQTIASTGSDRSIILWSVSSKKIKQKWTTHHQGNVVDIRFSPINVSLPSGTNQTMSGAVLEGVIATASDDKTVKLWSHAGKAIGELKGHRDEVNGISFSPNGKTVATASDDKTAKLWTLDGTLLRTLTGHTERVMSVSFSPDGNVMATAGFDKTIKLWRTSDGSPLQTFSGHTDWVWHASFSPDGKLLASASRDQTIRLWQLDSTKQQLSELKALLPFGCQWLHDYLKTNPTLEESDRHICNSYGDAP</sequence>
<dbReference type="Gene3D" id="2.130.10.10">
    <property type="entry name" value="YVTN repeat-like/Quinoprotein amine dehydrogenase"/>
    <property type="match status" value="4"/>
</dbReference>
<dbReference type="SMART" id="SM00320">
    <property type="entry name" value="WD40"/>
    <property type="match status" value="14"/>
</dbReference>
<accession>A0ABV0KMH1</accession>
<dbReference type="InterPro" id="IPR001680">
    <property type="entry name" value="WD40_rpt"/>
</dbReference>
<feature type="repeat" description="WD" evidence="3">
    <location>
        <begin position="1044"/>
        <end position="1085"/>
    </location>
</feature>
<feature type="repeat" description="WD" evidence="3">
    <location>
        <begin position="615"/>
        <end position="646"/>
    </location>
</feature>
<comment type="caution">
    <text evidence="5">The sequence shown here is derived from an EMBL/GenBank/DDBJ whole genome shotgun (WGS) entry which is preliminary data.</text>
</comment>
<feature type="repeat" description="WD" evidence="3">
    <location>
        <begin position="820"/>
        <end position="851"/>
    </location>
</feature>
<dbReference type="PRINTS" id="PR00320">
    <property type="entry name" value="GPROTEINBRPT"/>
</dbReference>
<feature type="repeat" description="WD" evidence="3">
    <location>
        <begin position="656"/>
        <end position="688"/>
    </location>
</feature>
<evidence type="ECO:0000313" key="5">
    <source>
        <dbReference type="EMBL" id="MEP1060441.1"/>
    </source>
</evidence>
<feature type="transmembrane region" description="Helical" evidence="4">
    <location>
        <begin position="439"/>
        <end position="461"/>
    </location>
</feature>
<dbReference type="PANTHER" id="PTHR19879">
    <property type="entry name" value="TRANSCRIPTION INITIATION FACTOR TFIID"/>
    <property type="match status" value="1"/>
</dbReference>
<keyword evidence="4" id="KW-0472">Membrane</keyword>
<dbReference type="InterPro" id="IPR020472">
    <property type="entry name" value="WD40_PAC1"/>
</dbReference>
<feature type="repeat" description="WD" evidence="3">
    <location>
        <begin position="533"/>
        <end position="565"/>
    </location>
</feature>
<dbReference type="EMBL" id="JAMPLM010000018">
    <property type="protein sequence ID" value="MEP1060441.1"/>
    <property type="molecule type" value="Genomic_DNA"/>
</dbReference>
<dbReference type="Proteomes" id="UP001476950">
    <property type="component" value="Unassembled WGS sequence"/>
</dbReference>